<dbReference type="OrthoDB" id="9815946at2"/>
<feature type="signal peptide" evidence="2">
    <location>
        <begin position="1"/>
        <end position="21"/>
    </location>
</feature>
<dbReference type="PANTHER" id="PTHR33376:SF15">
    <property type="entry name" value="BLL6794 PROTEIN"/>
    <property type="match status" value="1"/>
</dbReference>
<evidence type="ECO:0000313" key="4">
    <source>
        <dbReference type="Proteomes" id="UP000324209"/>
    </source>
</evidence>
<sequence>MKKLTSLLLLVLLVLSGCSKKDDSSVSKAEKKEIYRLNYAVFFPASHLQAQTAEAWAEEVGKRTDGQVQITLFHGGTLTKAAQTYEAVVSGVADIGMSVFAYTRGRFPLLEGLDLPVGYPDGVTATRIANELVQKYKPEELSDVHVLYIHAHGPGILASRKEIRSFGDITSMKIRATGLSAKIVSALDGTPISMSQGDTYESLQKGVVDATFCPVETLKGWKQGEVIDYVVDSKSIGYTTTMFVVMNKAKWEALPENLQSIMTDVSEEWIFKQGEAWDESDRQGEAFVKDLGKTFVSLNDDDNKALVEAMAPVYAEYEAATAEKGLPGEAFLNDLQDMLK</sequence>
<dbReference type="GO" id="GO:0055085">
    <property type="term" value="P:transmembrane transport"/>
    <property type="evidence" value="ECO:0007669"/>
    <property type="project" value="InterPro"/>
</dbReference>
<gene>
    <name evidence="3" type="ORF">EXM22_09555</name>
</gene>
<dbReference type="PROSITE" id="PS51257">
    <property type="entry name" value="PROKAR_LIPOPROTEIN"/>
    <property type="match status" value="1"/>
</dbReference>
<dbReference type="InterPro" id="IPR038404">
    <property type="entry name" value="TRAP_DctP_sf"/>
</dbReference>
<dbReference type="InterPro" id="IPR018389">
    <property type="entry name" value="DctP_fam"/>
</dbReference>
<keyword evidence="4" id="KW-1185">Reference proteome</keyword>
<dbReference type="CDD" id="cd13665">
    <property type="entry name" value="PBP2_TRAP_Dctp3_4"/>
    <property type="match status" value="1"/>
</dbReference>
<keyword evidence="1 2" id="KW-0732">Signal</keyword>
<proteinExistence type="predicted"/>
<dbReference type="Gene3D" id="3.40.190.170">
    <property type="entry name" value="Bacterial extracellular solute-binding protein, family 7"/>
    <property type="match status" value="1"/>
</dbReference>
<accession>A0A5C1QMN3</accession>
<dbReference type="NCBIfam" id="NF037995">
    <property type="entry name" value="TRAP_S1"/>
    <property type="match status" value="1"/>
</dbReference>
<evidence type="ECO:0000313" key="3">
    <source>
        <dbReference type="EMBL" id="QEN08220.1"/>
    </source>
</evidence>
<evidence type="ECO:0000256" key="2">
    <source>
        <dbReference type="SAM" id="SignalP"/>
    </source>
</evidence>
<dbReference type="AlphaFoldDB" id="A0A5C1QMN3"/>
<protein>
    <submittedName>
        <fullName evidence="3">TRAP transporter substrate-binding protein</fullName>
    </submittedName>
</protein>
<evidence type="ECO:0000256" key="1">
    <source>
        <dbReference type="ARBA" id="ARBA00022729"/>
    </source>
</evidence>
<dbReference type="RefSeq" id="WP_149486300.1">
    <property type="nucleotide sequence ID" value="NZ_CP036150.1"/>
</dbReference>
<feature type="chain" id="PRO_5022661635" evidence="2">
    <location>
        <begin position="22"/>
        <end position="340"/>
    </location>
</feature>
<name>A0A5C1QMN3_9SPIO</name>
<dbReference type="Pfam" id="PF03480">
    <property type="entry name" value="DctP"/>
    <property type="match status" value="1"/>
</dbReference>
<reference evidence="3 4" key="1">
    <citation type="submission" date="2019-02" db="EMBL/GenBank/DDBJ databases">
        <title>Complete Genome Sequence and Methylome Analysis of free living Spirochaetas.</title>
        <authorList>
            <person name="Fomenkov A."/>
            <person name="Dubinina G."/>
            <person name="Leshcheva N."/>
            <person name="Mikheeva N."/>
            <person name="Grabovich M."/>
            <person name="Vincze T."/>
            <person name="Roberts R.J."/>
        </authorList>
    </citation>
    <scope>NUCLEOTIDE SEQUENCE [LARGE SCALE GENOMIC DNA]</scope>
    <source>
        <strain evidence="3 4">K2</strain>
    </source>
</reference>
<dbReference type="KEGG" id="ock:EXM22_09555"/>
<dbReference type="Proteomes" id="UP000324209">
    <property type="component" value="Chromosome"/>
</dbReference>
<organism evidence="3 4">
    <name type="scientific">Oceanispirochaeta crateris</name>
    <dbReference type="NCBI Taxonomy" id="2518645"/>
    <lineage>
        <taxon>Bacteria</taxon>
        <taxon>Pseudomonadati</taxon>
        <taxon>Spirochaetota</taxon>
        <taxon>Spirochaetia</taxon>
        <taxon>Spirochaetales</taxon>
        <taxon>Spirochaetaceae</taxon>
        <taxon>Oceanispirochaeta</taxon>
    </lineage>
</organism>
<dbReference type="PANTHER" id="PTHR33376">
    <property type="match status" value="1"/>
</dbReference>
<dbReference type="EMBL" id="CP036150">
    <property type="protein sequence ID" value="QEN08220.1"/>
    <property type="molecule type" value="Genomic_DNA"/>
</dbReference>